<dbReference type="Proteomes" id="UP000075714">
    <property type="component" value="Unassembled WGS sequence"/>
</dbReference>
<evidence type="ECO:0000313" key="2">
    <source>
        <dbReference type="EMBL" id="KXZ54385.1"/>
    </source>
</evidence>
<feature type="region of interest" description="Disordered" evidence="1">
    <location>
        <begin position="291"/>
        <end position="327"/>
    </location>
</feature>
<comment type="caution">
    <text evidence="2">The sequence shown here is derived from an EMBL/GenBank/DDBJ whole genome shotgun (WGS) entry which is preliminary data.</text>
</comment>
<protein>
    <submittedName>
        <fullName evidence="2">Uncharacterized protein</fullName>
    </submittedName>
</protein>
<feature type="region of interest" description="Disordered" evidence="1">
    <location>
        <begin position="83"/>
        <end position="103"/>
    </location>
</feature>
<accession>A0A150GX55</accession>
<evidence type="ECO:0000313" key="3">
    <source>
        <dbReference type="Proteomes" id="UP000075714"/>
    </source>
</evidence>
<dbReference type="AlphaFoldDB" id="A0A150GX55"/>
<sequence>MEDDPTGRLLSVVGSPPRRRKLFADSPDGPLPATTGRIVARIAAARHWRRPLAHRVLRRYLHLFDEHATAYFFRHVPSLQPPLSPDAASDGRHHGQYWRRGGGRPDRELSGFRRMVLAVCCWAVPRLQSFGPRALACMAAGLGRMGIRHGPTAAAWEAASAPQLCRMRPHQLVAALEGWARLSAGLGEGMGAGAEWAGPSSGRLPSSAWGRSALEAVASALPNCDCGQLGRLLQSAASAADGGAPAATLLREAAAALGCLAALVPRGGLRYAAEREEGSVQAIADALGLRVRPPDQEPGQEPGEAAASEAVAAAEPGRAGGRNPRRGLGAPRAGCGVGGLDAPGLTLAETAAAETFFAAAGWEVLDAA</sequence>
<gene>
    <name evidence="2" type="ORF">GPECTOR_5g463</name>
</gene>
<organism evidence="2 3">
    <name type="scientific">Gonium pectorale</name>
    <name type="common">Green alga</name>
    <dbReference type="NCBI Taxonomy" id="33097"/>
    <lineage>
        <taxon>Eukaryota</taxon>
        <taxon>Viridiplantae</taxon>
        <taxon>Chlorophyta</taxon>
        <taxon>core chlorophytes</taxon>
        <taxon>Chlorophyceae</taxon>
        <taxon>CS clade</taxon>
        <taxon>Chlamydomonadales</taxon>
        <taxon>Volvocaceae</taxon>
        <taxon>Gonium</taxon>
    </lineage>
</organism>
<name>A0A150GX55_GONPE</name>
<feature type="compositionally biased region" description="Low complexity" evidence="1">
    <location>
        <begin position="297"/>
        <end position="317"/>
    </location>
</feature>
<reference evidence="3" key="1">
    <citation type="journal article" date="2016" name="Nat. Commun.">
        <title>The Gonium pectorale genome demonstrates co-option of cell cycle regulation during the evolution of multicellularity.</title>
        <authorList>
            <person name="Hanschen E.R."/>
            <person name="Marriage T.N."/>
            <person name="Ferris P.J."/>
            <person name="Hamaji T."/>
            <person name="Toyoda A."/>
            <person name="Fujiyama A."/>
            <person name="Neme R."/>
            <person name="Noguchi H."/>
            <person name="Minakuchi Y."/>
            <person name="Suzuki M."/>
            <person name="Kawai-Toyooka H."/>
            <person name="Smith D.R."/>
            <person name="Sparks H."/>
            <person name="Anderson J."/>
            <person name="Bakaric R."/>
            <person name="Luria V."/>
            <person name="Karger A."/>
            <person name="Kirschner M.W."/>
            <person name="Durand P.M."/>
            <person name="Michod R.E."/>
            <person name="Nozaki H."/>
            <person name="Olson B.J."/>
        </authorList>
    </citation>
    <scope>NUCLEOTIDE SEQUENCE [LARGE SCALE GENOMIC DNA]</scope>
    <source>
        <strain evidence="3">NIES-2863</strain>
    </source>
</reference>
<dbReference type="OrthoDB" id="550212at2759"/>
<dbReference type="EMBL" id="LSYV01000006">
    <property type="protein sequence ID" value="KXZ54385.1"/>
    <property type="molecule type" value="Genomic_DNA"/>
</dbReference>
<proteinExistence type="predicted"/>
<evidence type="ECO:0000256" key="1">
    <source>
        <dbReference type="SAM" id="MobiDB-lite"/>
    </source>
</evidence>
<keyword evidence="3" id="KW-1185">Reference proteome</keyword>